<evidence type="ECO:0000313" key="1">
    <source>
        <dbReference type="EMBL" id="GME98760.1"/>
    </source>
</evidence>
<sequence length="267" mass="29543">MFSQEASPVSSDAITSSTSAAKRSRTGGNSIIWKHFDDVGGNKVKCRFPDCYKEYTIGPSRSTKNPLHHLMKKHHIRETSTPVDPATITPVYPATITPVYPATITPSTSTAKRPRNGSSIIWTHFGDIGGNKVKCRFPNCGAEYSVGLSRSTKNPLRHLKKKHHIYEMSTSVSPEVITPSTSTAQRSQIGSSIVWKHFEDIGGNKVKCRFPNCGVEYSIGPSRSTKNPLHHLMKKHHIQETRRSQTTIDSLFALPNTATCLMIALRS</sequence>
<proteinExistence type="predicted"/>
<accession>A0ACB5U0S4</accession>
<gene>
    <name evidence="1" type="ORF">Cboi01_000506500</name>
</gene>
<organism evidence="1 2">
    <name type="scientific">Candida boidinii</name>
    <name type="common">Yeast</name>
    <dbReference type="NCBI Taxonomy" id="5477"/>
    <lineage>
        <taxon>Eukaryota</taxon>
        <taxon>Fungi</taxon>
        <taxon>Dikarya</taxon>
        <taxon>Ascomycota</taxon>
        <taxon>Saccharomycotina</taxon>
        <taxon>Pichiomycetes</taxon>
        <taxon>Pichiales</taxon>
        <taxon>Pichiaceae</taxon>
        <taxon>Ogataea</taxon>
        <taxon>Ogataea/Candida clade</taxon>
    </lineage>
</organism>
<reference evidence="1" key="1">
    <citation type="submission" date="2023-04" db="EMBL/GenBank/DDBJ databases">
        <title>Candida boidinii NBRC 1967.</title>
        <authorList>
            <person name="Ichikawa N."/>
            <person name="Sato H."/>
            <person name="Tonouchi N."/>
        </authorList>
    </citation>
    <scope>NUCLEOTIDE SEQUENCE</scope>
    <source>
        <strain evidence="1">NBRC 1967</strain>
    </source>
</reference>
<dbReference type="EMBL" id="BSXV01003667">
    <property type="protein sequence ID" value="GME98760.1"/>
    <property type="molecule type" value="Genomic_DNA"/>
</dbReference>
<evidence type="ECO:0000313" key="2">
    <source>
        <dbReference type="Proteomes" id="UP001165101"/>
    </source>
</evidence>
<dbReference type="Proteomes" id="UP001165101">
    <property type="component" value="Unassembled WGS sequence"/>
</dbReference>
<comment type="caution">
    <text evidence="1">The sequence shown here is derived from an EMBL/GenBank/DDBJ whole genome shotgun (WGS) entry which is preliminary data.</text>
</comment>
<name>A0ACB5U0S4_CANBO</name>
<keyword evidence="2" id="KW-1185">Reference proteome</keyword>
<protein>
    <submittedName>
        <fullName evidence="1">Unnamed protein product</fullName>
    </submittedName>
</protein>